<evidence type="ECO:0000256" key="7">
    <source>
        <dbReference type="ARBA" id="ARBA00022833"/>
    </source>
</evidence>
<dbReference type="PANTHER" id="PTHR21327:SF18">
    <property type="entry name" value="3,4-DIHYDROXY-2-BUTANONE 4-PHOSPHATE SYNTHASE"/>
    <property type="match status" value="1"/>
</dbReference>
<comment type="pathway">
    <text evidence="1 11">Cofactor biosynthesis; riboflavin biosynthesis; 5-amino-6-(D-ribitylamino)uracil from GTP: step 1/4.</text>
</comment>
<dbReference type="InterPro" id="IPR000926">
    <property type="entry name" value="RibA"/>
</dbReference>
<feature type="binding site" evidence="11">
    <location>
        <position position="112"/>
    </location>
    <ligand>
        <name>GTP</name>
        <dbReference type="ChEBI" id="CHEBI:37565"/>
    </ligand>
</feature>
<dbReference type="NCBIfam" id="NF001591">
    <property type="entry name" value="PRK00393.1"/>
    <property type="match status" value="1"/>
</dbReference>
<dbReference type="eggNOG" id="COG0807">
    <property type="taxonomic scope" value="Bacteria"/>
</dbReference>
<reference evidence="13 14" key="1">
    <citation type="submission" date="2014-05" db="EMBL/GenBank/DDBJ databases">
        <title>De novo Genome Sequence of Spirocheata sp.</title>
        <authorList>
            <person name="Shivani Y."/>
            <person name="Subhash Y."/>
            <person name="Tushar L."/>
            <person name="Sasikala C."/>
            <person name="Ramana C.V."/>
        </authorList>
    </citation>
    <scope>NUCLEOTIDE SEQUENCE [LARGE SCALE GENOMIC DNA]</scope>
    <source>
        <strain evidence="13 14">JC230</strain>
    </source>
</reference>
<feature type="binding site" evidence="11">
    <location>
        <begin position="90"/>
        <end position="92"/>
    </location>
    <ligand>
        <name>GTP</name>
        <dbReference type="ChEBI" id="CHEBI:37565"/>
    </ligand>
</feature>
<dbReference type="GO" id="GO:0008686">
    <property type="term" value="F:3,4-dihydroxy-2-butanone-4-phosphate synthase activity"/>
    <property type="evidence" value="ECO:0007669"/>
    <property type="project" value="TreeGrafter"/>
</dbReference>
<feature type="binding site" evidence="11">
    <location>
        <position position="65"/>
    </location>
    <ligand>
        <name>Zn(2+)</name>
        <dbReference type="ChEBI" id="CHEBI:29105"/>
        <note>catalytic</note>
    </ligand>
</feature>
<accession>A0A098R0D7</accession>
<evidence type="ECO:0000256" key="2">
    <source>
        <dbReference type="ARBA" id="ARBA00005520"/>
    </source>
</evidence>
<evidence type="ECO:0000256" key="1">
    <source>
        <dbReference type="ARBA" id="ARBA00004853"/>
    </source>
</evidence>
<comment type="cofactor">
    <cofactor evidence="11">
        <name>Zn(2+)</name>
        <dbReference type="ChEBI" id="CHEBI:29105"/>
    </cofactor>
    <text evidence="11">Binds 1 zinc ion per subunit.</text>
</comment>
<comment type="caution">
    <text evidence="11">Lacks conserved residue(s) required for the propagation of feature annotation.</text>
</comment>
<feature type="binding site" evidence="11">
    <location>
        <position position="152"/>
    </location>
    <ligand>
        <name>GTP</name>
        <dbReference type="ChEBI" id="CHEBI:37565"/>
    </ligand>
</feature>
<evidence type="ECO:0000259" key="12">
    <source>
        <dbReference type="Pfam" id="PF00925"/>
    </source>
</evidence>
<feature type="binding site" evidence="11">
    <location>
        <position position="63"/>
    </location>
    <ligand>
        <name>Zn(2+)</name>
        <dbReference type="ChEBI" id="CHEBI:29105"/>
        <note>catalytic</note>
    </ligand>
</feature>
<dbReference type="GO" id="GO:0008270">
    <property type="term" value="F:zinc ion binding"/>
    <property type="evidence" value="ECO:0007669"/>
    <property type="project" value="UniProtKB-UniRule"/>
</dbReference>
<dbReference type="InterPro" id="IPR032677">
    <property type="entry name" value="GTP_cyclohydro_II"/>
</dbReference>
<dbReference type="SUPFAM" id="SSF142695">
    <property type="entry name" value="RibA-like"/>
    <property type="match status" value="1"/>
</dbReference>
<keyword evidence="5 11" id="KW-0547">Nucleotide-binding</keyword>
<evidence type="ECO:0000313" key="13">
    <source>
        <dbReference type="EMBL" id="KGE73153.1"/>
    </source>
</evidence>
<evidence type="ECO:0000256" key="3">
    <source>
        <dbReference type="ARBA" id="ARBA00022619"/>
    </source>
</evidence>
<feature type="binding site" evidence="11">
    <location>
        <begin position="47"/>
        <end position="51"/>
    </location>
    <ligand>
        <name>GTP</name>
        <dbReference type="ChEBI" id="CHEBI:37565"/>
    </ligand>
</feature>
<dbReference type="AlphaFoldDB" id="A0A098R0D7"/>
<dbReference type="FunFam" id="3.40.50.10990:FF:000001">
    <property type="entry name" value="Riboflavin biosynthesis protein RibBA"/>
    <property type="match status" value="1"/>
</dbReference>
<dbReference type="GO" id="GO:0003935">
    <property type="term" value="F:GTP cyclohydrolase II activity"/>
    <property type="evidence" value="ECO:0007669"/>
    <property type="project" value="UniProtKB-UniRule"/>
</dbReference>
<comment type="catalytic activity">
    <reaction evidence="10 11">
        <text>GTP + 4 H2O = 2,5-diamino-6-hydroxy-4-(5-phosphoribosylamino)-pyrimidine + formate + 2 phosphate + 3 H(+)</text>
        <dbReference type="Rhea" id="RHEA:23704"/>
        <dbReference type="ChEBI" id="CHEBI:15377"/>
        <dbReference type="ChEBI" id="CHEBI:15378"/>
        <dbReference type="ChEBI" id="CHEBI:15740"/>
        <dbReference type="ChEBI" id="CHEBI:37565"/>
        <dbReference type="ChEBI" id="CHEBI:43474"/>
        <dbReference type="ChEBI" id="CHEBI:58614"/>
        <dbReference type="EC" id="3.5.4.25"/>
    </reaction>
</comment>
<evidence type="ECO:0000256" key="8">
    <source>
        <dbReference type="ARBA" id="ARBA00023134"/>
    </source>
</evidence>
<comment type="similarity">
    <text evidence="11">Belongs to the GTP cyclohydrolase II family.</text>
</comment>
<gene>
    <name evidence="11" type="primary">ribA</name>
    <name evidence="13" type="ORF">DC28_05060</name>
</gene>
<evidence type="ECO:0000313" key="14">
    <source>
        <dbReference type="Proteomes" id="UP000029692"/>
    </source>
</evidence>
<keyword evidence="4 11" id="KW-0479">Metal-binding</keyword>
<dbReference type="Pfam" id="PF00925">
    <property type="entry name" value="GTP_cyclohydro2"/>
    <property type="match status" value="1"/>
</dbReference>
<protein>
    <recommendedName>
        <fullName evidence="11">GTP cyclohydrolase-2</fullName>
        <ecNumber evidence="11">3.5.4.25</ecNumber>
    </recommendedName>
    <alternativeName>
        <fullName evidence="11">GTP cyclohydrolase II</fullName>
    </alternativeName>
</protein>
<dbReference type="NCBIfam" id="TIGR00505">
    <property type="entry name" value="ribA"/>
    <property type="match status" value="1"/>
</dbReference>
<keyword evidence="3 11" id="KW-0686">Riboflavin biosynthesis</keyword>
<dbReference type="CDD" id="cd00641">
    <property type="entry name" value="GTP_cyclohydro2"/>
    <property type="match status" value="1"/>
</dbReference>
<name>A0A098R0D7_9SPIO</name>
<comment type="similarity">
    <text evidence="2">In the N-terminal section; belongs to the DHBP synthase family.</text>
</comment>
<feature type="domain" description="GTP cyclohydrolase II" evidence="12">
    <location>
        <begin position="5"/>
        <end position="168"/>
    </location>
</feature>
<keyword evidence="14" id="KW-1185">Reference proteome</keyword>
<evidence type="ECO:0000256" key="11">
    <source>
        <dbReference type="HAMAP-Rule" id="MF_00179"/>
    </source>
</evidence>
<keyword evidence="6 11" id="KW-0378">Hydrolase</keyword>
<evidence type="ECO:0000256" key="5">
    <source>
        <dbReference type="ARBA" id="ARBA00022741"/>
    </source>
</evidence>
<dbReference type="PANTHER" id="PTHR21327">
    <property type="entry name" value="GTP CYCLOHYDROLASE II-RELATED"/>
    <property type="match status" value="1"/>
</dbReference>
<evidence type="ECO:0000256" key="9">
    <source>
        <dbReference type="ARBA" id="ARBA00043932"/>
    </source>
</evidence>
<evidence type="ECO:0000256" key="4">
    <source>
        <dbReference type="ARBA" id="ARBA00022723"/>
    </source>
</evidence>
<feature type="binding site" evidence="11">
    <location>
        <position position="68"/>
    </location>
    <ligand>
        <name>GTP</name>
        <dbReference type="ChEBI" id="CHEBI:37565"/>
    </ligand>
</feature>
<dbReference type="Proteomes" id="UP000029692">
    <property type="component" value="Unassembled WGS sequence"/>
</dbReference>
<feature type="active site" description="Nucleophile" evidence="11">
    <location>
        <position position="126"/>
    </location>
</feature>
<dbReference type="EMBL" id="JNUP01000045">
    <property type="protein sequence ID" value="KGE73153.1"/>
    <property type="molecule type" value="Genomic_DNA"/>
</dbReference>
<dbReference type="UniPathway" id="UPA00275">
    <property type="reaction ID" value="UER00400"/>
</dbReference>
<evidence type="ECO:0000256" key="6">
    <source>
        <dbReference type="ARBA" id="ARBA00022801"/>
    </source>
</evidence>
<dbReference type="GO" id="GO:0005829">
    <property type="term" value="C:cytosol"/>
    <property type="evidence" value="ECO:0007669"/>
    <property type="project" value="TreeGrafter"/>
</dbReference>
<dbReference type="STRING" id="1480694.DC28_05060"/>
<feature type="binding site" evidence="11">
    <location>
        <position position="147"/>
    </location>
    <ligand>
        <name>GTP</name>
        <dbReference type="ChEBI" id="CHEBI:37565"/>
    </ligand>
</feature>
<proteinExistence type="inferred from homology"/>
<feature type="binding site" evidence="11">
    <location>
        <position position="52"/>
    </location>
    <ligand>
        <name>Zn(2+)</name>
        <dbReference type="ChEBI" id="CHEBI:29105"/>
        <note>catalytic</note>
    </ligand>
</feature>
<organism evidence="13 14">
    <name type="scientific">Spirochaeta lutea</name>
    <dbReference type="NCBI Taxonomy" id="1480694"/>
    <lineage>
        <taxon>Bacteria</taxon>
        <taxon>Pseudomonadati</taxon>
        <taxon>Spirochaetota</taxon>
        <taxon>Spirochaetia</taxon>
        <taxon>Spirochaetales</taxon>
        <taxon>Spirochaetaceae</taxon>
        <taxon>Spirochaeta</taxon>
    </lineage>
</organism>
<comment type="function">
    <text evidence="9 11">Catalyzes the conversion of GTP to 2,5-diamino-6-ribosylamino-4(3H)-pyrimidinone 5'-phosphate (DARP), formate and pyrophosphate.</text>
</comment>
<dbReference type="HAMAP" id="MF_00179">
    <property type="entry name" value="RibA"/>
    <property type="match status" value="1"/>
</dbReference>
<dbReference type="GO" id="GO:0009231">
    <property type="term" value="P:riboflavin biosynthetic process"/>
    <property type="evidence" value="ECO:0007669"/>
    <property type="project" value="UniProtKB-UniRule"/>
</dbReference>
<evidence type="ECO:0000256" key="10">
    <source>
        <dbReference type="ARBA" id="ARBA00049295"/>
    </source>
</evidence>
<sequence>MEIKAEAALPSRFGDFRIIGIFDTHKGEEHTAIVRGTVDGAEDVPVRIHSECHTGDVLGSLRCDCRDQLEAALHYIGQRDRGAVIYMRQEGRGIGLINKIRAYTLQDQGYDTVEANEKLGFPAEAREYQGAAAILELLGIRSVALLTNNPAKIEGLREVGMTITRRIPIVIEPNEFNAHYLATKKTRMGHLY</sequence>
<dbReference type="Gene3D" id="3.40.50.10990">
    <property type="entry name" value="GTP cyclohydrolase II"/>
    <property type="match status" value="1"/>
</dbReference>
<dbReference type="InterPro" id="IPR036144">
    <property type="entry name" value="RibA-like_sf"/>
</dbReference>
<keyword evidence="7 11" id="KW-0862">Zinc</keyword>
<dbReference type="EC" id="3.5.4.25" evidence="11"/>
<keyword evidence="8 11" id="KW-0342">GTP-binding</keyword>
<dbReference type="GO" id="GO:0005525">
    <property type="term" value="F:GTP binding"/>
    <property type="evidence" value="ECO:0007669"/>
    <property type="project" value="UniProtKB-KW"/>
</dbReference>
<comment type="caution">
    <text evidence="13">The sequence shown here is derived from an EMBL/GenBank/DDBJ whole genome shotgun (WGS) entry which is preliminary data.</text>
</comment>